<evidence type="ECO:0000256" key="1">
    <source>
        <dbReference type="ARBA" id="ARBA00008383"/>
    </source>
</evidence>
<dbReference type="InterPro" id="IPR044855">
    <property type="entry name" value="CoA-Trfase_III_dom3_sf"/>
</dbReference>
<proteinExistence type="inferred from homology"/>
<dbReference type="Gene3D" id="3.30.1540.10">
    <property type="entry name" value="formyl-coa transferase, domain 3"/>
    <property type="match status" value="2"/>
</dbReference>
<evidence type="ECO:0000313" key="3">
    <source>
        <dbReference type="EMBL" id="OHV01763.1"/>
    </source>
</evidence>
<organism evidence="3 4">
    <name type="scientific">Mycobacterium talmoniae</name>
    <dbReference type="NCBI Taxonomy" id="1858794"/>
    <lineage>
        <taxon>Bacteria</taxon>
        <taxon>Bacillati</taxon>
        <taxon>Actinomycetota</taxon>
        <taxon>Actinomycetes</taxon>
        <taxon>Mycobacteriales</taxon>
        <taxon>Mycobacteriaceae</taxon>
        <taxon>Mycobacterium</taxon>
    </lineage>
</organism>
<dbReference type="AlphaFoldDB" id="A0A1S1NFH0"/>
<dbReference type="PANTHER" id="PTHR48228:SF6">
    <property type="entry name" value="L-CARNITINE COA-TRANSFERASE"/>
    <property type="match status" value="1"/>
</dbReference>
<dbReference type="InterPro" id="IPR050509">
    <property type="entry name" value="CoA-transferase_III"/>
</dbReference>
<evidence type="ECO:0000256" key="2">
    <source>
        <dbReference type="ARBA" id="ARBA00022679"/>
    </source>
</evidence>
<comment type="similarity">
    <text evidence="1">Belongs to the CoA-transferase III family.</text>
</comment>
<evidence type="ECO:0000313" key="4">
    <source>
        <dbReference type="Proteomes" id="UP000179734"/>
    </source>
</evidence>
<dbReference type="GO" id="GO:0016740">
    <property type="term" value="F:transferase activity"/>
    <property type="evidence" value="ECO:0007669"/>
    <property type="project" value="UniProtKB-KW"/>
</dbReference>
<dbReference type="Proteomes" id="UP000179734">
    <property type="component" value="Unassembled WGS sequence"/>
</dbReference>
<reference evidence="3 4" key="1">
    <citation type="submission" date="2016-10" db="EMBL/GenBank/DDBJ databases">
        <title>Genome sequence of Mycobacterium talmonii.</title>
        <authorList>
            <person name="Greninger A.L."/>
            <person name="Elliott B."/>
            <person name="Vasireddy S."/>
            <person name="Vasireddy R."/>
        </authorList>
    </citation>
    <scope>NUCLEOTIDE SEQUENCE [LARGE SCALE GENOMIC DNA]</scope>
    <source>
        <strain evidence="4">NE-TNMC-100812</strain>
    </source>
</reference>
<dbReference type="InterPro" id="IPR003673">
    <property type="entry name" value="CoA-Trfase_fam_III"/>
</dbReference>
<dbReference type="PANTHER" id="PTHR48228">
    <property type="entry name" value="SUCCINYL-COA--D-CITRAMALATE COA-TRANSFERASE"/>
    <property type="match status" value="1"/>
</dbReference>
<dbReference type="Gene3D" id="3.40.50.10540">
    <property type="entry name" value="Crotonobetainyl-coa:carnitine coa-transferase, domain 1"/>
    <property type="match status" value="2"/>
</dbReference>
<keyword evidence="2 3" id="KW-0808">Transferase</keyword>
<dbReference type="EMBL" id="MLQM01000094">
    <property type="protein sequence ID" value="OHV01763.1"/>
    <property type="molecule type" value="Genomic_DNA"/>
</dbReference>
<dbReference type="RefSeq" id="WP_071027760.1">
    <property type="nucleotide sequence ID" value="NZ_MLQM01000094.1"/>
</dbReference>
<gene>
    <name evidence="3" type="ORF">BKN37_16465</name>
</gene>
<dbReference type="SUPFAM" id="SSF89796">
    <property type="entry name" value="CoA-transferase family III (CaiB/BaiF)"/>
    <property type="match status" value="2"/>
</dbReference>
<protein>
    <submittedName>
        <fullName evidence="3">CoA transferase</fullName>
    </submittedName>
</protein>
<dbReference type="Pfam" id="PF02515">
    <property type="entry name" value="CoA_transf_3"/>
    <property type="match status" value="2"/>
</dbReference>
<sequence>MHVSGGPTPLDGLRVIEISDRIAGSYCGKLLVDAGAQVRKIEPPQGDPLRRYTASGGSVSADSALFSYLNAGKRSITAAPGRVRAELAGADVVVLTRSQAVELGIDPPRLLDAAPRAVVVTISDFGWTGPYAERAASEFTLQAWSGLTGFRGDPAGPPIAIGGELGEYMGGVCAAFGVLAVRRRVEHGGPGEHLDLSMLEAITAMQSSEWLHSQLLRVGPVTRTVEVPSIEPARDGYVGITMVTGQQWLDFAAMVDCPELADDPQLSFQLGRWEHRDRIRALIGDWLAQRSVDEIVELGALFRVPIAPVGTGATIRDMAYATERGVFVPNPAGFDQPRPPWLMSRCHPAPLRGAPALGEANDEPPWPPRESGPLVASAGLPLDGVRVIDLTAFWAGPAATHLLAAFGADVIKVESIQRPDGIRYSGGMRTDVEDWWEYGWVFHAMNTNKRSVTLDLGSDDGRRLLLQLVADADVVIENFSPRVMDHFGLTADALLAVNPALVIARMPAFGLDGPWRDRVGFAPTMEQIAGLAWVTGLPDGPPVAPRGACDPLAGVHAAFAVLAALNFAERTGAGQLVELPMLEAVLNATAIQPIEWQVFGVTLTRRGNRGHGAALQNLYRCAGDDDWIAVTVATDAQRHALAELLGRPDWSEDALADWLADRPLDSAVAQLAAAGVPAAPVVSPSVVTENPQLRERGFFEELRHPRTGAGLYPCPPFARLRGQDRWLQRPPPTLGEHNGEVLRELCAVTDAELARLAAAGVIGTRPKGL</sequence>
<name>A0A1S1NFH0_9MYCO</name>
<accession>A0A1S1NFH0</accession>
<comment type="caution">
    <text evidence="3">The sequence shown here is derived from an EMBL/GenBank/DDBJ whole genome shotgun (WGS) entry which is preliminary data.</text>
</comment>
<keyword evidence="4" id="KW-1185">Reference proteome</keyword>
<dbReference type="InterPro" id="IPR023606">
    <property type="entry name" value="CoA-Trfase_III_dom_1_sf"/>
</dbReference>